<dbReference type="InterPro" id="IPR002328">
    <property type="entry name" value="ADH_Zn_CS"/>
</dbReference>
<dbReference type="InterPro" id="IPR050129">
    <property type="entry name" value="Zn_alcohol_dh"/>
</dbReference>
<dbReference type="PANTHER" id="PTHR43401">
    <property type="entry name" value="L-THREONINE 3-DEHYDROGENASE"/>
    <property type="match status" value="1"/>
</dbReference>
<dbReference type="InterPro" id="IPR036291">
    <property type="entry name" value="NAD(P)-bd_dom_sf"/>
</dbReference>
<comment type="cofactor">
    <cofactor evidence="4">
        <name>Zn(2+)</name>
        <dbReference type="ChEBI" id="CHEBI:29105"/>
    </cofactor>
</comment>
<keyword evidence="1 4" id="KW-0479">Metal-binding</keyword>
<proteinExistence type="inferred from homology"/>
<dbReference type="Pfam" id="PF08240">
    <property type="entry name" value="ADH_N"/>
    <property type="match status" value="1"/>
</dbReference>
<gene>
    <name evidence="7" type="ORF">JW984_13480</name>
</gene>
<evidence type="ECO:0000259" key="6">
    <source>
        <dbReference type="Pfam" id="PF08240"/>
    </source>
</evidence>
<dbReference type="InterPro" id="IPR013154">
    <property type="entry name" value="ADH-like_N"/>
</dbReference>
<evidence type="ECO:0000256" key="4">
    <source>
        <dbReference type="RuleBase" id="RU361277"/>
    </source>
</evidence>
<organism evidence="7 8">
    <name type="scientific">Candidatus Zymogenus saltonus</name>
    <dbReference type="NCBI Taxonomy" id="2844893"/>
    <lineage>
        <taxon>Bacteria</taxon>
        <taxon>Deltaproteobacteria</taxon>
        <taxon>Candidatus Zymogenia</taxon>
        <taxon>Candidatus Zymogeniales</taxon>
        <taxon>Candidatus Zymogenaceae</taxon>
        <taxon>Candidatus Zymogenus</taxon>
    </lineage>
</organism>
<evidence type="ECO:0000256" key="3">
    <source>
        <dbReference type="ARBA" id="ARBA00023002"/>
    </source>
</evidence>
<evidence type="ECO:0000313" key="8">
    <source>
        <dbReference type="Proteomes" id="UP000809273"/>
    </source>
</evidence>
<evidence type="ECO:0000256" key="2">
    <source>
        <dbReference type="ARBA" id="ARBA00022833"/>
    </source>
</evidence>
<keyword evidence="2 4" id="KW-0862">Zinc</keyword>
<dbReference type="Gene3D" id="3.40.50.720">
    <property type="entry name" value="NAD(P)-binding Rossmann-like Domain"/>
    <property type="match status" value="1"/>
</dbReference>
<dbReference type="Gene3D" id="3.90.180.10">
    <property type="entry name" value="Medium-chain alcohol dehydrogenases, catalytic domain"/>
    <property type="match status" value="1"/>
</dbReference>
<dbReference type="EMBL" id="JAFGIX010000069">
    <property type="protein sequence ID" value="MBN1574203.1"/>
    <property type="molecule type" value="Genomic_DNA"/>
</dbReference>
<dbReference type="SUPFAM" id="SSF51735">
    <property type="entry name" value="NAD(P)-binding Rossmann-fold domains"/>
    <property type="match status" value="1"/>
</dbReference>
<evidence type="ECO:0000313" key="7">
    <source>
        <dbReference type="EMBL" id="MBN1574203.1"/>
    </source>
</evidence>
<dbReference type="SUPFAM" id="SSF50129">
    <property type="entry name" value="GroES-like"/>
    <property type="match status" value="1"/>
</dbReference>
<protein>
    <submittedName>
        <fullName evidence="7">Zinc-binding dehydrogenase</fullName>
    </submittedName>
</protein>
<dbReference type="GO" id="GO:0016491">
    <property type="term" value="F:oxidoreductase activity"/>
    <property type="evidence" value="ECO:0007669"/>
    <property type="project" value="UniProtKB-KW"/>
</dbReference>
<keyword evidence="3" id="KW-0560">Oxidoreductase</keyword>
<dbReference type="InterPro" id="IPR011032">
    <property type="entry name" value="GroES-like_sf"/>
</dbReference>
<sequence length="407" mass="43964">MKAIVYNFSILRFLGMTLGGMITKSVMWSPISPIRLAEVEEPTLPNEDWAVVKTKLSGICASDMSAIKMADSPTLSPFASFPFIPGHENAGTLAEVGSGVRGFSAGDRVVVNPALSCEARGMDEICPSCARGEPSVCENSAEGKIARGANTGYSNETGGGWSKYFLAHKSQIYRLDGISDETAVMIDAFCSSLHPVMNNFPDDSDTVIVIGAGPLGLSAVAAIRGLGGKAKIVVIEESPFSGGIAKEAGADIVIYPGREKRTIYEIIAEMTGARVYKPILGDQILMGGVDKIFDTVGHAATMQMSLRLIRTGGFYGLIGLAATEKVDLTPIWFKEITMTGSLGYGMQDYKGKSVYTWDVALDLIREKKIDLEKYVTHKFPLKDYREAIKVNVFKERYGAVKTAFVFD</sequence>
<evidence type="ECO:0000259" key="5">
    <source>
        <dbReference type="Pfam" id="PF00107"/>
    </source>
</evidence>
<accession>A0A9D8PQR7</accession>
<dbReference type="PANTHER" id="PTHR43401:SF2">
    <property type="entry name" value="L-THREONINE 3-DEHYDROGENASE"/>
    <property type="match status" value="1"/>
</dbReference>
<dbReference type="InterPro" id="IPR013149">
    <property type="entry name" value="ADH-like_C"/>
</dbReference>
<feature type="domain" description="Alcohol dehydrogenase-like N-terminal" evidence="6">
    <location>
        <begin position="47"/>
        <end position="175"/>
    </location>
</feature>
<reference evidence="7" key="2">
    <citation type="submission" date="2021-01" db="EMBL/GenBank/DDBJ databases">
        <authorList>
            <person name="Hahn C.R."/>
            <person name="Youssef N.H."/>
            <person name="Elshahed M."/>
        </authorList>
    </citation>
    <scope>NUCLEOTIDE SEQUENCE</scope>
    <source>
        <strain evidence="7">Zod_Metabat.24</strain>
    </source>
</reference>
<dbReference type="Proteomes" id="UP000809273">
    <property type="component" value="Unassembled WGS sequence"/>
</dbReference>
<reference evidence="7" key="1">
    <citation type="journal article" date="2021" name="Environ. Microbiol.">
        <title>Genomic characterization of three novel Desulfobacterota classes expand the metabolic and phylogenetic diversity of the phylum.</title>
        <authorList>
            <person name="Murphy C.L."/>
            <person name="Biggerstaff J."/>
            <person name="Eichhorn A."/>
            <person name="Ewing E."/>
            <person name="Shahan R."/>
            <person name="Soriano D."/>
            <person name="Stewart S."/>
            <person name="VanMol K."/>
            <person name="Walker R."/>
            <person name="Walters P."/>
            <person name="Elshahed M.S."/>
            <person name="Youssef N.H."/>
        </authorList>
    </citation>
    <scope>NUCLEOTIDE SEQUENCE</scope>
    <source>
        <strain evidence="7">Zod_Metabat.24</strain>
    </source>
</reference>
<dbReference type="PROSITE" id="PS00059">
    <property type="entry name" value="ADH_ZINC"/>
    <property type="match status" value="1"/>
</dbReference>
<name>A0A9D8PQR7_9DELT</name>
<dbReference type="AlphaFoldDB" id="A0A9D8PQR7"/>
<dbReference type="Pfam" id="PF00107">
    <property type="entry name" value="ADH_zinc_N"/>
    <property type="match status" value="1"/>
</dbReference>
<feature type="domain" description="Alcohol dehydrogenase-like C-terminal" evidence="5">
    <location>
        <begin position="214"/>
        <end position="350"/>
    </location>
</feature>
<evidence type="ECO:0000256" key="1">
    <source>
        <dbReference type="ARBA" id="ARBA00022723"/>
    </source>
</evidence>
<comment type="similarity">
    <text evidence="4">Belongs to the zinc-containing alcohol dehydrogenase family.</text>
</comment>
<dbReference type="GO" id="GO:0008270">
    <property type="term" value="F:zinc ion binding"/>
    <property type="evidence" value="ECO:0007669"/>
    <property type="project" value="InterPro"/>
</dbReference>
<comment type="caution">
    <text evidence="7">The sequence shown here is derived from an EMBL/GenBank/DDBJ whole genome shotgun (WGS) entry which is preliminary data.</text>
</comment>